<protein>
    <submittedName>
        <fullName evidence="1">Uncharacterized protein</fullName>
    </submittedName>
</protein>
<dbReference type="EMBL" id="CP144691">
    <property type="protein sequence ID" value="WVY93378.1"/>
    <property type="molecule type" value="Genomic_DNA"/>
</dbReference>
<dbReference type="AlphaFoldDB" id="A0AAQ3RFB9"/>
<keyword evidence="2" id="KW-1185">Reference proteome</keyword>
<evidence type="ECO:0000313" key="1">
    <source>
        <dbReference type="EMBL" id="WVY93378.1"/>
    </source>
</evidence>
<organism evidence="1 2">
    <name type="scientific">Vigna mungo</name>
    <name type="common">Black gram</name>
    <name type="synonym">Phaseolus mungo</name>
    <dbReference type="NCBI Taxonomy" id="3915"/>
    <lineage>
        <taxon>Eukaryota</taxon>
        <taxon>Viridiplantae</taxon>
        <taxon>Streptophyta</taxon>
        <taxon>Embryophyta</taxon>
        <taxon>Tracheophyta</taxon>
        <taxon>Spermatophyta</taxon>
        <taxon>Magnoliopsida</taxon>
        <taxon>eudicotyledons</taxon>
        <taxon>Gunneridae</taxon>
        <taxon>Pentapetalae</taxon>
        <taxon>rosids</taxon>
        <taxon>fabids</taxon>
        <taxon>Fabales</taxon>
        <taxon>Fabaceae</taxon>
        <taxon>Papilionoideae</taxon>
        <taxon>50 kb inversion clade</taxon>
        <taxon>NPAAA clade</taxon>
        <taxon>indigoferoid/millettioid clade</taxon>
        <taxon>Phaseoleae</taxon>
        <taxon>Vigna</taxon>
    </lineage>
</organism>
<dbReference type="Proteomes" id="UP001374535">
    <property type="component" value="Chromosome 10"/>
</dbReference>
<sequence>MIGRYLIDHGNEVYVSTRSVSSIEQVSFDSFSPSISKSVLEEFNIVACVIMPLLLVLGSSRVLRALSVFFSVQVIGEAFLELGSFFESGNFKYHYYECRKLSLGGYPDTLMVFHSQEVLVLGASSMIQGVEQTNLVSMVSWRRMEVVLEEDDSSHELLWMLTASICDEEVAIRGLLS</sequence>
<accession>A0AAQ3RFB9</accession>
<name>A0AAQ3RFB9_VIGMU</name>
<evidence type="ECO:0000313" key="2">
    <source>
        <dbReference type="Proteomes" id="UP001374535"/>
    </source>
</evidence>
<proteinExistence type="predicted"/>
<gene>
    <name evidence="1" type="ORF">V8G54_032466</name>
</gene>
<reference evidence="1 2" key="1">
    <citation type="journal article" date="2023" name="Life. Sci Alliance">
        <title>Evolutionary insights into 3D genome organization and epigenetic landscape of Vigna mungo.</title>
        <authorList>
            <person name="Junaid A."/>
            <person name="Singh B."/>
            <person name="Bhatia S."/>
        </authorList>
    </citation>
    <scope>NUCLEOTIDE SEQUENCE [LARGE SCALE GENOMIC DNA]</scope>
    <source>
        <strain evidence="1">Urdbean</strain>
    </source>
</reference>